<comment type="caution">
    <text evidence="1">The sequence shown here is derived from an EMBL/GenBank/DDBJ whole genome shotgun (WGS) entry which is preliminary data.</text>
</comment>
<proteinExistence type="predicted"/>
<dbReference type="Proteomes" id="UP001165143">
    <property type="component" value="Unassembled WGS sequence"/>
</dbReference>
<dbReference type="AlphaFoldDB" id="A0A9W6PFM5"/>
<accession>A0A9W6PFM5</accession>
<reference evidence="1" key="1">
    <citation type="submission" date="2023-02" db="EMBL/GenBank/DDBJ databases">
        <title>Kitasatospora phosalacinea NBRC 14362.</title>
        <authorList>
            <person name="Ichikawa N."/>
            <person name="Sato H."/>
            <person name="Tonouchi N."/>
        </authorList>
    </citation>
    <scope>NUCLEOTIDE SEQUENCE</scope>
    <source>
        <strain evidence="1">NBRC 14362</strain>
    </source>
</reference>
<dbReference type="OrthoDB" id="1551204at2"/>
<evidence type="ECO:0000313" key="2">
    <source>
        <dbReference type="Proteomes" id="UP001165143"/>
    </source>
</evidence>
<protein>
    <submittedName>
        <fullName evidence="1">Uncharacterized protein</fullName>
    </submittedName>
</protein>
<gene>
    <name evidence="1" type="ORF">Kpho01_31560</name>
</gene>
<organism evidence="1 2">
    <name type="scientific">Kitasatospora phosalacinea</name>
    <dbReference type="NCBI Taxonomy" id="2065"/>
    <lineage>
        <taxon>Bacteria</taxon>
        <taxon>Bacillati</taxon>
        <taxon>Actinomycetota</taxon>
        <taxon>Actinomycetes</taxon>
        <taxon>Kitasatosporales</taxon>
        <taxon>Streptomycetaceae</taxon>
        <taxon>Kitasatospora</taxon>
    </lineage>
</organism>
<evidence type="ECO:0000313" key="1">
    <source>
        <dbReference type="EMBL" id="GLW55145.1"/>
    </source>
</evidence>
<name>A0A9W6PFM5_9ACTN</name>
<sequence>MLLRLPCPGVTEALAIVRLLPMSDHGKDVEVLALHRRIAVPERQLNGQRVRFEASDRAFPAALPHRMPMHTLHRMRLLIRPGTVLRRHRDLIARRHATRSRPERGCRPRTVGLASLTHRQMAEAAATPGFDCADFTLADPDGGG</sequence>
<dbReference type="EMBL" id="BSRX01000016">
    <property type="protein sequence ID" value="GLW55145.1"/>
    <property type="molecule type" value="Genomic_DNA"/>
</dbReference>
<dbReference type="RefSeq" id="WP_051778605.1">
    <property type="nucleotide sequence ID" value="NZ_BSRX01000016.1"/>
</dbReference>